<keyword evidence="15 19" id="KW-0560">Oxidoreductase</keyword>
<comment type="caution">
    <text evidence="24">The sequence shown here is derived from an EMBL/GenBank/DDBJ whole genome shotgun (WGS) entry which is preliminary data.</text>
</comment>
<dbReference type="PANTHER" id="PTHR33751:SF1">
    <property type="entry name" value="CBB3-TYPE CYTOCHROME C OXIDASE SUBUNIT FIXP"/>
    <property type="match status" value="1"/>
</dbReference>
<keyword evidence="4 19" id="KW-0813">Transport</keyword>
<keyword evidence="5 19" id="KW-1003">Cell membrane</keyword>
<evidence type="ECO:0000256" key="11">
    <source>
        <dbReference type="ARBA" id="ARBA00022737"/>
    </source>
</evidence>
<keyword evidence="18 19" id="KW-0472">Membrane</keyword>
<feature type="binding site" description="covalent" evidence="21">
    <location>
        <position position="137"/>
    </location>
    <ligand>
        <name>heme c</name>
        <dbReference type="ChEBI" id="CHEBI:61717"/>
        <label>1</label>
    </ligand>
</feature>
<dbReference type="RefSeq" id="WP_113953539.1">
    <property type="nucleotide sequence ID" value="NZ_QNRT01000002.1"/>
</dbReference>
<evidence type="ECO:0000256" key="7">
    <source>
        <dbReference type="ARBA" id="ARBA00022617"/>
    </source>
</evidence>
<feature type="domain" description="Cytochrome c" evidence="23">
    <location>
        <begin position="124"/>
        <end position="289"/>
    </location>
</feature>
<evidence type="ECO:0000256" key="4">
    <source>
        <dbReference type="ARBA" id="ARBA00022448"/>
    </source>
</evidence>
<comment type="pathway">
    <text evidence="2 19">Energy metabolism; oxidative phosphorylation.</text>
</comment>
<feature type="binding site" description="axial binding residue" evidence="20">
    <location>
        <position position="180"/>
    </location>
    <ligand>
        <name>heme c</name>
        <dbReference type="ChEBI" id="CHEBI:61717"/>
        <label>2</label>
    </ligand>
    <ligandPart>
        <name>Fe</name>
        <dbReference type="ChEBI" id="CHEBI:18248"/>
    </ligandPart>
</feature>
<keyword evidence="13 19" id="KW-0249">Electron transport</keyword>
<keyword evidence="6 19" id="KW-0997">Cell inner membrane</keyword>
<evidence type="ECO:0000256" key="18">
    <source>
        <dbReference type="ARBA" id="ARBA00023136"/>
    </source>
</evidence>
<protein>
    <recommendedName>
        <fullName evidence="19">Cbb3-type cytochrome c oxidase subunit</fullName>
    </recommendedName>
</protein>
<dbReference type="InterPro" id="IPR038414">
    <property type="entry name" value="CcoP_N_sf"/>
</dbReference>
<evidence type="ECO:0000256" key="8">
    <source>
        <dbReference type="ARBA" id="ARBA00022660"/>
    </source>
</evidence>
<dbReference type="Gene3D" id="6.10.280.130">
    <property type="match status" value="1"/>
</dbReference>
<evidence type="ECO:0000259" key="23">
    <source>
        <dbReference type="PROSITE" id="PS51007"/>
    </source>
</evidence>
<evidence type="ECO:0000256" key="20">
    <source>
        <dbReference type="PIRSR" id="PIRSR000006-1"/>
    </source>
</evidence>
<evidence type="ECO:0000313" key="24">
    <source>
        <dbReference type="EMBL" id="RBP50699.1"/>
    </source>
</evidence>
<dbReference type="GO" id="GO:0020037">
    <property type="term" value="F:heme binding"/>
    <property type="evidence" value="ECO:0007669"/>
    <property type="project" value="InterPro"/>
</dbReference>
<comment type="subunit">
    <text evidence="19">Component of the cbb3-type cytochrome c oxidase.</text>
</comment>
<gene>
    <name evidence="24" type="ORF">DFR28_102110</name>
</gene>
<feature type="binding site" description="axial binding residue" evidence="20">
    <location>
        <position position="141"/>
    </location>
    <ligand>
        <name>heme c</name>
        <dbReference type="ChEBI" id="CHEBI:61717"/>
        <label>1</label>
    </ligand>
    <ligandPart>
        <name>Fe</name>
        <dbReference type="ChEBI" id="CHEBI:18248"/>
    </ligandPart>
</feature>
<feature type="transmembrane region" description="Helical" evidence="22">
    <location>
        <begin position="56"/>
        <end position="78"/>
    </location>
</feature>
<evidence type="ECO:0000313" key="25">
    <source>
        <dbReference type="Proteomes" id="UP000253083"/>
    </source>
</evidence>
<keyword evidence="7 19" id="KW-0349">Heme</keyword>
<evidence type="ECO:0000256" key="19">
    <source>
        <dbReference type="PIRNR" id="PIRNR000006"/>
    </source>
</evidence>
<dbReference type="NCBIfam" id="TIGR00782">
    <property type="entry name" value="ccoP"/>
    <property type="match status" value="1"/>
</dbReference>
<dbReference type="Pfam" id="PF14715">
    <property type="entry name" value="FixP_N"/>
    <property type="match status" value="1"/>
</dbReference>
<feature type="binding site" description="axial binding residue" evidence="20">
    <location>
        <position position="266"/>
    </location>
    <ligand>
        <name>heme c</name>
        <dbReference type="ChEBI" id="CHEBI:61717"/>
        <label>1</label>
    </ligand>
    <ligandPart>
        <name>Fe</name>
        <dbReference type="ChEBI" id="CHEBI:18248"/>
    </ligandPart>
</feature>
<keyword evidence="11" id="KW-0677">Repeat</keyword>
<evidence type="ECO:0000256" key="16">
    <source>
        <dbReference type="ARBA" id="ARBA00023004"/>
    </source>
</evidence>
<dbReference type="Gene3D" id="1.10.760.10">
    <property type="entry name" value="Cytochrome c-like domain"/>
    <property type="match status" value="2"/>
</dbReference>
<dbReference type="GO" id="GO:0006119">
    <property type="term" value="P:oxidative phosphorylation"/>
    <property type="evidence" value="ECO:0007669"/>
    <property type="project" value="UniProtKB-UniPathway"/>
</dbReference>
<evidence type="ECO:0000256" key="10">
    <source>
        <dbReference type="ARBA" id="ARBA00022723"/>
    </source>
</evidence>
<evidence type="ECO:0000256" key="22">
    <source>
        <dbReference type="SAM" id="Phobius"/>
    </source>
</evidence>
<dbReference type="InParanoid" id="A0A395JJL1"/>
<keyword evidence="9 22" id="KW-0812">Transmembrane</keyword>
<feature type="binding site" description="covalent" evidence="21">
    <location>
        <position position="221"/>
    </location>
    <ligand>
        <name>heme c</name>
        <dbReference type="ChEBI" id="CHEBI:61717"/>
        <label>2</label>
    </ligand>
</feature>
<keyword evidence="16 19" id="KW-0408">Iron</keyword>
<keyword evidence="12 19" id="KW-0375">Hydrogen ion transport</keyword>
<dbReference type="GO" id="GO:0016491">
    <property type="term" value="F:oxidoreductase activity"/>
    <property type="evidence" value="ECO:0007669"/>
    <property type="project" value="UniProtKB-KW"/>
</dbReference>
<dbReference type="InterPro" id="IPR036909">
    <property type="entry name" value="Cyt_c-like_dom_sf"/>
</dbReference>
<comment type="cofactor">
    <cofactor evidence="19 21">
        <name>heme c</name>
        <dbReference type="ChEBI" id="CHEBI:61717"/>
    </cofactor>
    <text evidence="19 21">Binds 2 heme C groups per subunit.</text>
</comment>
<reference evidence="24 25" key="1">
    <citation type="submission" date="2018-06" db="EMBL/GenBank/DDBJ databases">
        <title>Genomic Encyclopedia of Type Strains, Phase IV (KMG-IV): sequencing the most valuable type-strain genomes for metagenomic binning, comparative biology and taxonomic classification.</title>
        <authorList>
            <person name="Goeker M."/>
        </authorList>
    </citation>
    <scope>NUCLEOTIDE SEQUENCE [LARGE SCALE GENOMIC DNA]</scope>
    <source>
        <strain evidence="24 25">DSM 24032</strain>
    </source>
</reference>
<dbReference type="InterPro" id="IPR004678">
    <property type="entry name" value="Cyt_c_oxidase_cbb3_su3"/>
</dbReference>
<feature type="binding site" description="axial binding residue" evidence="20">
    <location>
        <position position="225"/>
    </location>
    <ligand>
        <name>heme c</name>
        <dbReference type="ChEBI" id="CHEBI:61717"/>
        <label>2</label>
    </ligand>
    <ligandPart>
        <name>Fe</name>
        <dbReference type="ChEBI" id="CHEBI:18248"/>
    </ligandPart>
</feature>
<evidence type="ECO:0000256" key="21">
    <source>
        <dbReference type="PIRSR" id="PIRSR000006-2"/>
    </source>
</evidence>
<dbReference type="InterPro" id="IPR008168">
    <property type="entry name" value="Cyt_C_IC"/>
</dbReference>
<dbReference type="PROSITE" id="PS51007">
    <property type="entry name" value="CYTC"/>
    <property type="match status" value="1"/>
</dbReference>
<organism evidence="24 25">
    <name type="scientific">Arenicella xantha</name>
    <dbReference type="NCBI Taxonomy" id="644221"/>
    <lineage>
        <taxon>Bacteria</taxon>
        <taxon>Pseudomonadati</taxon>
        <taxon>Pseudomonadota</taxon>
        <taxon>Gammaproteobacteria</taxon>
        <taxon>Arenicellales</taxon>
        <taxon>Arenicellaceae</taxon>
        <taxon>Arenicella</taxon>
    </lineage>
</organism>
<name>A0A395JJL1_9GAMM</name>
<evidence type="ECO:0000256" key="2">
    <source>
        <dbReference type="ARBA" id="ARBA00004673"/>
    </source>
</evidence>
<comment type="function">
    <text evidence="19">C-type cytochrome. Part of the cbb3-type cytochrome c oxidase complex.</text>
</comment>
<dbReference type="Pfam" id="PF13442">
    <property type="entry name" value="Cytochrome_CBB3"/>
    <property type="match status" value="2"/>
</dbReference>
<keyword evidence="14 22" id="KW-1133">Transmembrane helix</keyword>
<dbReference type="InterPro" id="IPR050597">
    <property type="entry name" value="Cytochrome_c_Oxidase_Subunit"/>
</dbReference>
<feature type="binding site" description="covalent" evidence="21">
    <location>
        <position position="224"/>
    </location>
    <ligand>
        <name>heme c</name>
        <dbReference type="ChEBI" id="CHEBI:61717"/>
        <label>2</label>
    </ligand>
</feature>
<dbReference type="EMBL" id="QNRT01000002">
    <property type="protein sequence ID" value="RBP50699.1"/>
    <property type="molecule type" value="Genomic_DNA"/>
</dbReference>
<dbReference type="PRINTS" id="PR00605">
    <property type="entry name" value="CYTCHROMECIC"/>
</dbReference>
<dbReference type="SUPFAM" id="SSF46626">
    <property type="entry name" value="Cytochrome c"/>
    <property type="match status" value="2"/>
</dbReference>
<evidence type="ECO:0000256" key="13">
    <source>
        <dbReference type="ARBA" id="ARBA00022982"/>
    </source>
</evidence>
<proteinExistence type="inferred from homology"/>
<evidence type="ECO:0000256" key="12">
    <source>
        <dbReference type="ARBA" id="ARBA00022781"/>
    </source>
</evidence>
<dbReference type="PANTHER" id="PTHR33751">
    <property type="entry name" value="CBB3-TYPE CYTOCHROME C OXIDASE SUBUNIT FIXP"/>
    <property type="match status" value="1"/>
</dbReference>
<dbReference type="PIRSF" id="PIRSF000006">
    <property type="entry name" value="Cbb3-Cox_fixP"/>
    <property type="match status" value="1"/>
</dbReference>
<evidence type="ECO:0000256" key="6">
    <source>
        <dbReference type="ARBA" id="ARBA00022519"/>
    </source>
</evidence>
<dbReference type="AlphaFoldDB" id="A0A395JJL1"/>
<dbReference type="InterPro" id="IPR009056">
    <property type="entry name" value="Cyt_c-like_dom"/>
</dbReference>
<dbReference type="InterPro" id="IPR032858">
    <property type="entry name" value="CcoP_N"/>
</dbReference>
<evidence type="ECO:0000256" key="5">
    <source>
        <dbReference type="ARBA" id="ARBA00022475"/>
    </source>
</evidence>
<feature type="transmembrane region" description="Helical" evidence="22">
    <location>
        <begin position="7"/>
        <end position="25"/>
    </location>
</feature>
<feature type="binding site" description="covalent" evidence="21">
    <location>
        <position position="140"/>
    </location>
    <ligand>
        <name>heme c</name>
        <dbReference type="ChEBI" id="CHEBI:61717"/>
        <label>1</label>
    </ligand>
</feature>
<accession>A0A395JJL1</accession>
<dbReference type="OrthoDB" id="9811281at2"/>
<dbReference type="GO" id="GO:0005886">
    <property type="term" value="C:plasma membrane"/>
    <property type="evidence" value="ECO:0007669"/>
    <property type="project" value="UniProtKB-SubCell"/>
</dbReference>
<evidence type="ECO:0000256" key="3">
    <source>
        <dbReference type="ARBA" id="ARBA00006113"/>
    </source>
</evidence>
<evidence type="ECO:0000256" key="14">
    <source>
        <dbReference type="ARBA" id="ARBA00022989"/>
    </source>
</evidence>
<evidence type="ECO:0000256" key="15">
    <source>
        <dbReference type="ARBA" id="ARBA00023002"/>
    </source>
</evidence>
<dbReference type="Proteomes" id="UP000253083">
    <property type="component" value="Unassembled WGS sequence"/>
</dbReference>
<sequence>MTSFWSTFIIVLAVGNILAMVWLLFATSRSNGIDESDTTGHKWDGIEELNNPLPRWWLGLFILTIIFAGVYLVLYPGLGSYEGTLSWSQQDQFIEARNENRAKQSAFFAEFADASITELAEIPKAMETGERLFANNCASCHGSAGRGAKGFPNLTDDDWLYGSSPETILASITNGRAGVMPNLNLDGSAVTVLALYVQHLAGKQDVTDFAIEKGKALFGVCMACHGPEGKGNQALGAPNLTDQVWLHGPRSSDIEHVLRHGKQGNMPSFKASLSKDEIRLLAAYVTSLSNNNEE</sequence>
<keyword evidence="10 19" id="KW-0479">Metal-binding</keyword>
<dbReference type="GO" id="GO:1902600">
    <property type="term" value="P:proton transmembrane transport"/>
    <property type="evidence" value="ECO:0007669"/>
    <property type="project" value="UniProtKB-KW"/>
</dbReference>
<evidence type="ECO:0000256" key="17">
    <source>
        <dbReference type="ARBA" id="ARBA00023065"/>
    </source>
</evidence>
<evidence type="ECO:0000256" key="9">
    <source>
        <dbReference type="ARBA" id="ARBA00022692"/>
    </source>
</evidence>
<comment type="similarity">
    <text evidence="3 19">Belongs to the CcoP / FixP family.</text>
</comment>
<dbReference type="GO" id="GO:0009055">
    <property type="term" value="F:electron transfer activity"/>
    <property type="evidence" value="ECO:0007669"/>
    <property type="project" value="InterPro"/>
</dbReference>
<keyword evidence="17 19" id="KW-0406">Ion transport</keyword>
<comment type="subcellular location">
    <subcellularLocation>
        <location evidence="1 19">Cell inner membrane</location>
    </subcellularLocation>
</comment>
<dbReference type="UniPathway" id="UPA00705"/>
<evidence type="ECO:0000256" key="1">
    <source>
        <dbReference type="ARBA" id="ARBA00004533"/>
    </source>
</evidence>
<keyword evidence="25" id="KW-1185">Reference proteome</keyword>
<keyword evidence="8 19" id="KW-0679">Respiratory chain</keyword>
<dbReference type="GO" id="GO:0005506">
    <property type="term" value="F:iron ion binding"/>
    <property type="evidence" value="ECO:0007669"/>
    <property type="project" value="InterPro"/>
</dbReference>